<evidence type="ECO:0000313" key="2">
    <source>
        <dbReference type="EMBL" id="JAD16619.1"/>
    </source>
</evidence>
<name>A0A0A8XRT3_ARUDO</name>
<feature type="region of interest" description="Disordered" evidence="1">
    <location>
        <begin position="34"/>
        <end position="67"/>
    </location>
</feature>
<dbReference type="AlphaFoldDB" id="A0A0A8XRT3"/>
<organism evidence="2">
    <name type="scientific">Arundo donax</name>
    <name type="common">Giant reed</name>
    <name type="synonym">Donax arundinaceus</name>
    <dbReference type="NCBI Taxonomy" id="35708"/>
    <lineage>
        <taxon>Eukaryota</taxon>
        <taxon>Viridiplantae</taxon>
        <taxon>Streptophyta</taxon>
        <taxon>Embryophyta</taxon>
        <taxon>Tracheophyta</taxon>
        <taxon>Spermatophyta</taxon>
        <taxon>Magnoliopsida</taxon>
        <taxon>Liliopsida</taxon>
        <taxon>Poales</taxon>
        <taxon>Poaceae</taxon>
        <taxon>PACMAD clade</taxon>
        <taxon>Arundinoideae</taxon>
        <taxon>Arundineae</taxon>
        <taxon>Arundo</taxon>
    </lineage>
</organism>
<protein>
    <submittedName>
        <fullName evidence="2">Uncharacterized protein</fullName>
    </submittedName>
</protein>
<reference evidence="2" key="2">
    <citation type="journal article" date="2015" name="Data Brief">
        <title>Shoot transcriptome of the giant reed, Arundo donax.</title>
        <authorList>
            <person name="Barrero R.A."/>
            <person name="Guerrero F.D."/>
            <person name="Moolhuijzen P."/>
            <person name="Goolsby J.A."/>
            <person name="Tidwell J."/>
            <person name="Bellgard S.E."/>
            <person name="Bellgard M.I."/>
        </authorList>
    </citation>
    <scope>NUCLEOTIDE SEQUENCE</scope>
    <source>
        <tissue evidence="2">Shoot tissue taken approximately 20 cm above the soil surface</tissue>
    </source>
</reference>
<sequence length="67" mass="7504">MDLAFTSMLRTTMRMPWEGRASMVVVTRRWRTTGRASTAPLRSRQDGAAWATDFASSRGQGRPDLEG</sequence>
<reference evidence="2" key="1">
    <citation type="submission" date="2014-09" db="EMBL/GenBank/DDBJ databases">
        <authorList>
            <person name="Magalhaes I.L.F."/>
            <person name="Oliveira U."/>
            <person name="Santos F.R."/>
            <person name="Vidigal T.H.D.A."/>
            <person name="Brescovit A.D."/>
            <person name="Santos A.J."/>
        </authorList>
    </citation>
    <scope>NUCLEOTIDE SEQUENCE</scope>
    <source>
        <tissue evidence="2">Shoot tissue taken approximately 20 cm above the soil surface</tissue>
    </source>
</reference>
<accession>A0A0A8XRT3</accession>
<dbReference type="EMBL" id="GBRH01281276">
    <property type="protein sequence ID" value="JAD16619.1"/>
    <property type="molecule type" value="Transcribed_RNA"/>
</dbReference>
<evidence type="ECO:0000256" key="1">
    <source>
        <dbReference type="SAM" id="MobiDB-lite"/>
    </source>
</evidence>
<proteinExistence type="predicted"/>